<dbReference type="Proteomes" id="UP001064933">
    <property type="component" value="Chromosome"/>
</dbReference>
<evidence type="ECO:0000313" key="1">
    <source>
        <dbReference type="EMBL" id="UXH80627.1"/>
    </source>
</evidence>
<protein>
    <submittedName>
        <fullName evidence="1">Uncharacterized protein</fullName>
    </submittedName>
</protein>
<dbReference type="EMBL" id="CP104562">
    <property type="protein sequence ID" value="UXH80627.1"/>
    <property type="molecule type" value="Genomic_DNA"/>
</dbReference>
<organism evidence="1 2">
    <name type="scientific">Roseateles amylovorans</name>
    <dbReference type="NCBI Taxonomy" id="2978473"/>
    <lineage>
        <taxon>Bacteria</taxon>
        <taxon>Pseudomonadati</taxon>
        <taxon>Pseudomonadota</taxon>
        <taxon>Betaproteobacteria</taxon>
        <taxon>Burkholderiales</taxon>
        <taxon>Sphaerotilaceae</taxon>
        <taxon>Roseateles</taxon>
    </lineage>
</organism>
<dbReference type="Gene3D" id="1.25.10.10">
    <property type="entry name" value="Leucine-rich Repeat Variant"/>
    <property type="match status" value="1"/>
</dbReference>
<gene>
    <name evidence="1" type="ORF">N4261_12425</name>
</gene>
<keyword evidence="2" id="KW-1185">Reference proteome</keyword>
<dbReference type="RefSeq" id="WP_261760445.1">
    <property type="nucleotide sequence ID" value="NZ_CP104562.2"/>
</dbReference>
<name>A0ABY6B717_9BURK</name>
<sequence>MNDESIVAPRFEQVLRRHVQDAAFYWRQLDGSLQSSQLTPDRLDEFSLQMHAHLDGLLHARRDGWDFALDAFLRWRQTGETFVVSWLAAQVDHPSLWEKVWPVIQANPDGLIRGAVSALAWLPMDRSTALMQRWTSSDESVIRTVVALRAAALVDLPARALGIRSLESWLRHADPFVQSAACRWAACSANREEPVADVLRQCLAAEDRCVRAEAAISLALRGEASDTALSALWRSTVEQMAEVQKVTGWHQKQGWRRLDRWLAHIGHAAPRGHSGIDLLLQQLPPRAGLRVALHHGDPAHLDYVLAQLDHPQHQRFAAWVWQTLTGWDLDLNGLTVADLEEDESVGLEGVNVPSLYDAGLPRPAVDAIRKLHADLDIQIPDDTRLLSGEAVSLALAAEVLNDAPQAVRHVASLALDHGAPEHSFHVRAPLWKQRHALQALHLAATA</sequence>
<dbReference type="InterPro" id="IPR016024">
    <property type="entry name" value="ARM-type_fold"/>
</dbReference>
<evidence type="ECO:0000313" key="2">
    <source>
        <dbReference type="Proteomes" id="UP001064933"/>
    </source>
</evidence>
<dbReference type="InterPro" id="IPR011989">
    <property type="entry name" value="ARM-like"/>
</dbReference>
<dbReference type="SUPFAM" id="SSF48371">
    <property type="entry name" value="ARM repeat"/>
    <property type="match status" value="1"/>
</dbReference>
<proteinExistence type="predicted"/>
<accession>A0ABY6B717</accession>
<reference evidence="1" key="1">
    <citation type="submission" date="2022-10" db="EMBL/GenBank/DDBJ databases">
        <title>Characterization and whole genome sequencing of a new Roseateles species, isolated from fresh water.</title>
        <authorList>
            <person name="Guliayeva D.Y."/>
            <person name="Akhremchuk A.E."/>
            <person name="Sikolenko M.A."/>
            <person name="Valentovich L.N."/>
            <person name="Sidarenka A.V."/>
        </authorList>
    </citation>
    <scope>NUCLEOTIDE SEQUENCE</scope>
    <source>
        <strain evidence="1">BIM B-1768</strain>
    </source>
</reference>